<dbReference type="EMBL" id="CAJVAS010000006">
    <property type="protein sequence ID" value="CAG7616034.1"/>
    <property type="molecule type" value="Genomic_DNA"/>
</dbReference>
<dbReference type="Pfam" id="PF00455">
    <property type="entry name" value="DeoRC"/>
    <property type="match status" value="1"/>
</dbReference>
<dbReference type="GO" id="GO:0003700">
    <property type="term" value="F:DNA-binding transcription factor activity"/>
    <property type="evidence" value="ECO:0007669"/>
    <property type="project" value="InterPro"/>
</dbReference>
<dbReference type="AlphaFoldDB" id="A0A916NWD2"/>
<dbReference type="SMART" id="SM00420">
    <property type="entry name" value="HTH_DEOR"/>
    <property type="match status" value="1"/>
</dbReference>
<dbReference type="SMART" id="SM01134">
    <property type="entry name" value="DeoRC"/>
    <property type="match status" value="1"/>
</dbReference>
<protein>
    <submittedName>
        <fullName evidence="4">HTH-type transcriptional regulator YdjF</fullName>
    </submittedName>
</protein>
<evidence type="ECO:0000259" key="3">
    <source>
        <dbReference type="PROSITE" id="PS51000"/>
    </source>
</evidence>
<dbReference type="RefSeq" id="WP_218091651.1">
    <property type="nucleotide sequence ID" value="NZ_CAJVAS010000006.1"/>
</dbReference>
<keyword evidence="5" id="KW-1185">Reference proteome</keyword>
<dbReference type="InterPro" id="IPR001034">
    <property type="entry name" value="DeoR_HTH"/>
</dbReference>
<organism evidence="4 5">
    <name type="scientific">Paenibacillus solanacearum</name>
    <dbReference type="NCBI Taxonomy" id="2048548"/>
    <lineage>
        <taxon>Bacteria</taxon>
        <taxon>Bacillati</taxon>
        <taxon>Bacillota</taxon>
        <taxon>Bacilli</taxon>
        <taxon>Bacillales</taxon>
        <taxon>Paenibacillaceae</taxon>
        <taxon>Paenibacillus</taxon>
    </lineage>
</organism>
<comment type="caution">
    <text evidence="4">The sequence shown here is derived from an EMBL/GenBank/DDBJ whole genome shotgun (WGS) entry which is preliminary data.</text>
</comment>
<proteinExistence type="predicted"/>
<keyword evidence="2" id="KW-0804">Transcription</keyword>
<dbReference type="InterPro" id="IPR050313">
    <property type="entry name" value="Carb_Metab_HTH_regulators"/>
</dbReference>
<dbReference type="InterPro" id="IPR014036">
    <property type="entry name" value="DeoR-like_C"/>
</dbReference>
<reference evidence="4" key="1">
    <citation type="submission" date="2021-06" db="EMBL/GenBank/DDBJ databases">
        <authorList>
            <person name="Criscuolo A."/>
        </authorList>
    </citation>
    <scope>NUCLEOTIDE SEQUENCE</scope>
    <source>
        <strain evidence="4">CIP111600</strain>
    </source>
</reference>
<evidence type="ECO:0000313" key="5">
    <source>
        <dbReference type="Proteomes" id="UP000693672"/>
    </source>
</evidence>
<dbReference type="PANTHER" id="PTHR30363:SF44">
    <property type="entry name" value="AGA OPERON TRANSCRIPTIONAL REPRESSOR-RELATED"/>
    <property type="match status" value="1"/>
</dbReference>
<evidence type="ECO:0000256" key="1">
    <source>
        <dbReference type="ARBA" id="ARBA00023015"/>
    </source>
</evidence>
<gene>
    <name evidence="4" type="primary">ydjF_4</name>
    <name evidence="4" type="ORF">PAESOLCIP111_01856</name>
</gene>
<dbReference type="PROSITE" id="PS51000">
    <property type="entry name" value="HTH_DEOR_2"/>
    <property type="match status" value="1"/>
</dbReference>
<dbReference type="Pfam" id="PF08220">
    <property type="entry name" value="HTH_DeoR"/>
    <property type="match status" value="1"/>
</dbReference>
<evidence type="ECO:0000256" key="2">
    <source>
        <dbReference type="ARBA" id="ARBA00023163"/>
    </source>
</evidence>
<name>A0A916NWD2_9BACL</name>
<keyword evidence="1" id="KW-0805">Transcription regulation</keyword>
<dbReference type="PANTHER" id="PTHR30363">
    <property type="entry name" value="HTH-TYPE TRANSCRIPTIONAL REGULATOR SRLR-RELATED"/>
    <property type="match status" value="1"/>
</dbReference>
<dbReference type="Proteomes" id="UP000693672">
    <property type="component" value="Unassembled WGS sequence"/>
</dbReference>
<sequence length="264" mass="29431">MSLASEDRKRIILELLDTEGKVTTAELVARLDVSKESVRRYLDELEGEGQLRKVYGGAVKPQSSRDEPPHLERMALHRLEKERIGRQAAGLVKDGELLFLDEGTTPLCLIPYLRQRGLTVLTHSFSAATLLMERINQGRFEGRVIFLGGELEARHARSSGTLTEEWLGRYYVDKAIISVDGLHAESGITSLDEGKAAVSRKAIAHADTIVVVADASKLERRHPYKIGDLREITHIVSNQAPPAEWGSALKRHHVHWHIAANETN</sequence>
<evidence type="ECO:0000313" key="4">
    <source>
        <dbReference type="EMBL" id="CAG7616034.1"/>
    </source>
</evidence>
<feature type="domain" description="HTH deoR-type" evidence="3">
    <location>
        <begin position="5"/>
        <end position="60"/>
    </location>
</feature>
<accession>A0A916NWD2</accession>